<protein>
    <recommendedName>
        <fullName evidence="2">RBR-type E3 ubiquitin transferase</fullName>
        <ecNumber evidence="2">2.3.2.31</ecNumber>
    </recommendedName>
</protein>
<evidence type="ECO:0000256" key="5">
    <source>
        <dbReference type="ARBA" id="ARBA00022737"/>
    </source>
</evidence>
<evidence type="ECO:0000256" key="6">
    <source>
        <dbReference type="ARBA" id="ARBA00022771"/>
    </source>
</evidence>
<dbReference type="Gene3D" id="3.30.40.10">
    <property type="entry name" value="Zinc/RING finger domain, C3HC4 (zinc finger)"/>
    <property type="match status" value="1"/>
</dbReference>
<evidence type="ECO:0000256" key="1">
    <source>
        <dbReference type="ARBA" id="ARBA00001798"/>
    </source>
</evidence>
<sequence>MTSRPPATPYYGPINPALLGGFEWEDDETPVQVHEPTAAATSTPRTPGLSLLRYLPFNTALLGGFSDDEQKAPATPATATNGGNSRTKKTGETPTPAATSQAPPPLRGSRWFLARALPSVAENIEAWRRGVTEDDAAPEVPPEETSADLATPSISNNPYQAAIEDKQNAMTVAFLRGQESAAPDDLGFGQRYQVAAATSSVVITHQRRLSDMLSGDRECVVCTDTKPVSAFPAAAITAACDHAPTTCLVCVATSIRTDLHTRVWNEIKCPECRAALQYDDVQRLADDATKERYQTLSFRATLAASPAFLWCTAGCGYGQVHSSGAAQPIATCRLCGHRSCFPHGVAWHEGLACDEYDALVAGPPGGSGSGSGPGSGVDGVDGVREARRAQEEADRVFARGIVAAEERRGVRGRGKAVERERRAAERERPESAEMAARKAEEEGRRREEMARRRREDKASERTVGGTTKPCPGCKAPIEKNAGCSHMTCIKCRCQWCWGCNAVWNARHSVRCTGGPP</sequence>
<dbReference type="InterPro" id="IPR013083">
    <property type="entry name" value="Znf_RING/FYVE/PHD"/>
</dbReference>
<dbReference type="AlphaFoldDB" id="A0AAN6UNF4"/>
<keyword evidence="8" id="KW-0862">Zinc</keyword>
<dbReference type="GO" id="GO:0016567">
    <property type="term" value="P:protein ubiquitination"/>
    <property type="evidence" value="ECO:0007669"/>
    <property type="project" value="InterPro"/>
</dbReference>
<accession>A0AAN6UNF4</accession>
<dbReference type="Gene3D" id="1.20.120.1750">
    <property type="match status" value="1"/>
</dbReference>
<feature type="region of interest" description="Disordered" evidence="10">
    <location>
        <begin position="65"/>
        <end position="107"/>
    </location>
</feature>
<feature type="compositionally biased region" description="Acidic residues" evidence="10">
    <location>
        <begin position="133"/>
        <end position="146"/>
    </location>
</feature>
<evidence type="ECO:0000256" key="9">
    <source>
        <dbReference type="PROSITE-ProRule" id="PRU00175"/>
    </source>
</evidence>
<organism evidence="13 14">
    <name type="scientific">Trichocladium antarcticum</name>
    <dbReference type="NCBI Taxonomy" id="1450529"/>
    <lineage>
        <taxon>Eukaryota</taxon>
        <taxon>Fungi</taxon>
        <taxon>Dikarya</taxon>
        <taxon>Ascomycota</taxon>
        <taxon>Pezizomycotina</taxon>
        <taxon>Sordariomycetes</taxon>
        <taxon>Sordariomycetidae</taxon>
        <taxon>Sordariales</taxon>
        <taxon>Chaetomiaceae</taxon>
        <taxon>Trichocladium</taxon>
    </lineage>
</organism>
<keyword evidence="3" id="KW-0808">Transferase</keyword>
<dbReference type="Proteomes" id="UP001304895">
    <property type="component" value="Unassembled WGS sequence"/>
</dbReference>
<evidence type="ECO:0000313" key="14">
    <source>
        <dbReference type="Proteomes" id="UP001304895"/>
    </source>
</evidence>
<keyword evidence="14" id="KW-1185">Reference proteome</keyword>
<reference evidence="13" key="2">
    <citation type="submission" date="2023-05" db="EMBL/GenBank/DDBJ databases">
        <authorList>
            <consortium name="Lawrence Berkeley National Laboratory"/>
            <person name="Steindorff A."/>
            <person name="Hensen N."/>
            <person name="Bonometti L."/>
            <person name="Westerberg I."/>
            <person name="Brannstrom I.O."/>
            <person name="Guillou S."/>
            <person name="Cros-Aarteil S."/>
            <person name="Calhoun S."/>
            <person name="Haridas S."/>
            <person name="Kuo A."/>
            <person name="Mondo S."/>
            <person name="Pangilinan J."/>
            <person name="Riley R."/>
            <person name="Labutti K."/>
            <person name="Andreopoulos B."/>
            <person name="Lipzen A."/>
            <person name="Chen C."/>
            <person name="Yanf M."/>
            <person name="Daum C."/>
            <person name="Ng V."/>
            <person name="Clum A."/>
            <person name="Ohm R."/>
            <person name="Martin F."/>
            <person name="Silar P."/>
            <person name="Natvig D."/>
            <person name="Lalanne C."/>
            <person name="Gautier V."/>
            <person name="Ament-Velasquez S.L."/>
            <person name="Kruys A."/>
            <person name="Hutchinson M.I."/>
            <person name="Powell A.J."/>
            <person name="Barry K."/>
            <person name="Miller A.N."/>
            <person name="Grigoriev I.V."/>
            <person name="Debuchy R."/>
            <person name="Gladieux P."/>
            <person name="Thoren M.H."/>
            <person name="Johannesson H."/>
        </authorList>
    </citation>
    <scope>NUCLEOTIDE SEQUENCE</scope>
    <source>
        <strain evidence="13">CBS 123565</strain>
    </source>
</reference>
<keyword evidence="5" id="KW-0677">Repeat</keyword>
<dbReference type="CDD" id="cd20335">
    <property type="entry name" value="BRcat_RBR"/>
    <property type="match status" value="1"/>
</dbReference>
<evidence type="ECO:0000259" key="11">
    <source>
        <dbReference type="PROSITE" id="PS50089"/>
    </source>
</evidence>
<evidence type="ECO:0000256" key="4">
    <source>
        <dbReference type="ARBA" id="ARBA00022723"/>
    </source>
</evidence>
<feature type="compositionally biased region" description="Basic and acidic residues" evidence="10">
    <location>
        <begin position="409"/>
        <end position="460"/>
    </location>
</feature>
<evidence type="ECO:0000259" key="12">
    <source>
        <dbReference type="PROSITE" id="PS51873"/>
    </source>
</evidence>
<evidence type="ECO:0000256" key="8">
    <source>
        <dbReference type="ARBA" id="ARBA00022833"/>
    </source>
</evidence>
<evidence type="ECO:0000256" key="3">
    <source>
        <dbReference type="ARBA" id="ARBA00022679"/>
    </source>
</evidence>
<feature type="compositionally biased region" description="Low complexity" evidence="10">
    <location>
        <begin position="36"/>
        <end position="46"/>
    </location>
</feature>
<dbReference type="EC" id="2.3.2.31" evidence="2"/>
<feature type="region of interest" description="Disordered" evidence="10">
    <location>
        <begin position="1"/>
        <end position="46"/>
    </location>
</feature>
<feature type="region of interest" description="Disordered" evidence="10">
    <location>
        <begin position="133"/>
        <end position="154"/>
    </location>
</feature>
<dbReference type="SMART" id="SM00647">
    <property type="entry name" value="IBR"/>
    <property type="match status" value="2"/>
</dbReference>
<gene>
    <name evidence="13" type="ORF">BT67DRAFT_260653</name>
</gene>
<keyword evidence="4" id="KW-0479">Metal-binding</keyword>
<comment type="catalytic activity">
    <reaction evidence="1">
        <text>[E2 ubiquitin-conjugating enzyme]-S-ubiquitinyl-L-cysteine + [acceptor protein]-L-lysine = [E2 ubiquitin-conjugating enzyme]-L-cysteine + [acceptor protein]-N(6)-ubiquitinyl-L-lysine.</text>
        <dbReference type="EC" id="2.3.2.31"/>
    </reaction>
</comment>
<feature type="region of interest" description="Disordered" evidence="10">
    <location>
        <begin position="409"/>
        <end position="466"/>
    </location>
</feature>
<dbReference type="InterPro" id="IPR002867">
    <property type="entry name" value="IBR_dom"/>
</dbReference>
<dbReference type="Pfam" id="PF22191">
    <property type="entry name" value="IBR_1"/>
    <property type="match status" value="1"/>
</dbReference>
<evidence type="ECO:0000256" key="2">
    <source>
        <dbReference type="ARBA" id="ARBA00012251"/>
    </source>
</evidence>
<dbReference type="EMBL" id="MU853405">
    <property type="protein sequence ID" value="KAK4135780.1"/>
    <property type="molecule type" value="Genomic_DNA"/>
</dbReference>
<evidence type="ECO:0000256" key="10">
    <source>
        <dbReference type="SAM" id="MobiDB-lite"/>
    </source>
</evidence>
<dbReference type="PANTHER" id="PTHR11685">
    <property type="entry name" value="RBR FAMILY RING FINGER AND IBR DOMAIN-CONTAINING"/>
    <property type="match status" value="1"/>
</dbReference>
<keyword evidence="7" id="KW-0833">Ubl conjugation pathway</keyword>
<dbReference type="InterPro" id="IPR031127">
    <property type="entry name" value="E3_UB_ligase_RBR"/>
</dbReference>
<dbReference type="InterPro" id="IPR044066">
    <property type="entry name" value="TRIAD_supradom"/>
</dbReference>
<feature type="domain" description="RING-type" evidence="11">
    <location>
        <begin position="219"/>
        <end position="273"/>
    </location>
</feature>
<evidence type="ECO:0000256" key="7">
    <source>
        <dbReference type="ARBA" id="ARBA00022786"/>
    </source>
</evidence>
<dbReference type="InterPro" id="IPR001841">
    <property type="entry name" value="Znf_RING"/>
</dbReference>
<proteinExistence type="predicted"/>
<comment type="caution">
    <text evidence="13">The sequence shown here is derived from an EMBL/GenBank/DDBJ whole genome shotgun (WGS) entry which is preliminary data.</text>
</comment>
<feature type="domain" description="RING-type" evidence="12">
    <location>
        <begin position="215"/>
        <end position="516"/>
    </location>
</feature>
<reference evidence="13" key="1">
    <citation type="journal article" date="2023" name="Mol. Phylogenet. Evol.">
        <title>Genome-scale phylogeny and comparative genomics of the fungal order Sordariales.</title>
        <authorList>
            <person name="Hensen N."/>
            <person name="Bonometti L."/>
            <person name="Westerberg I."/>
            <person name="Brannstrom I.O."/>
            <person name="Guillou S."/>
            <person name="Cros-Aarteil S."/>
            <person name="Calhoun S."/>
            <person name="Haridas S."/>
            <person name="Kuo A."/>
            <person name="Mondo S."/>
            <person name="Pangilinan J."/>
            <person name="Riley R."/>
            <person name="LaButti K."/>
            <person name="Andreopoulos B."/>
            <person name="Lipzen A."/>
            <person name="Chen C."/>
            <person name="Yan M."/>
            <person name="Daum C."/>
            <person name="Ng V."/>
            <person name="Clum A."/>
            <person name="Steindorff A."/>
            <person name="Ohm R.A."/>
            <person name="Martin F."/>
            <person name="Silar P."/>
            <person name="Natvig D.O."/>
            <person name="Lalanne C."/>
            <person name="Gautier V."/>
            <person name="Ament-Velasquez S.L."/>
            <person name="Kruys A."/>
            <person name="Hutchinson M.I."/>
            <person name="Powell A.J."/>
            <person name="Barry K."/>
            <person name="Miller A.N."/>
            <person name="Grigoriev I.V."/>
            <person name="Debuchy R."/>
            <person name="Gladieux P."/>
            <person name="Hiltunen Thoren M."/>
            <person name="Johannesson H."/>
        </authorList>
    </citation>
    <scope>NUCLEOTIDE SEQUENCE</scope>
    <source>
        <strain evidence="13">CBS 123565</strain>
    </source>
</reference>
<dbReference type="Pfam" id="PF01485">
    <property type="entry name" value="IBR"/>
    <property type="match status" value="1"/>
</dbReference>
<dbReference type="GO" id="GO:0008270">
    <property type="term" value="F:zinc ion binding"/>
    <property type="evidence" value="ECO:0007669"/>
    <property type="project" value="UniProtKB-KW"/>
</dbReference>
<dbReference type="PROSITE" id="PS50089">
    <property type="entry name" value="ZF_RING_2"/>
    <property type="match status" value="1"/>
</dbReference>
<keyword evidence="6 9" id="KW-0863">Zinc-finger</keyword>
<name>A0AAN6UNF4_9PEZI</name>
<dbReference type="CDD" id="cd20336">
    <property type="entry name" value="Rcat_RBR"/>
    <property type="match status" value="1"/>
</dbReference>
<dbReference type="GO" id="GO:0061630">
    <property type="term" value="F:ubiquitin protein ligase activity"/>
    <property type="evidence" value="ECO:0007669"/>
    <property type="project" value="UniProtKB-EC"/>
</dbReference>
<evidence type="ECO:0000313" key="13">
    <source>
        <dbReference type="EMBL" id="KAK4135780.1"/>
    </source>
</evidence>
<dbReference type="SUPFAM" id="SSF57850">
    <property type="entry name" value="RING/U-box"/>
    <property type="match status" value="3"/>
</dbReference>
<dbReference type="PROSITE" id="PS51873">
    <property type="entry name" value="TRIAD"/>
    <property type="match status" value="1"/>
</dbReference>